<dbReference type="CDD" id="cd04586">
    <property type="entry name" value="CBS_pair_BON_assoc"/>
    <property type="match status" value="2"/>
</dbReference>
<evidence type="ECO:0000256" key="3">
    <source>
        <dbReference type="PROSITE-ProRule" id="PRU00703"/>
    </source>
</evidence>
<organism evidence="5 6">
    <name type="scientific">Chloroflexus islandicus</name>
    <dbReference type="NCBI Taxonomy" id="1707952"/>
    <lineage>
        <taxon>Bacteria</taxon>
        <taxon>Bacillati</taxon>
        <taxon>Chloroflexota</taxon>
        <taxon>Chloroflexia</taxon>
        <taxon>Chloroflexales</taxon>
        <taxon>Chloroflexineae</taxon>
        <taxon>Chloroflexaceae</taxon>
        <taxon>Chloroflexus</taxon>
    </lineage>
</organism>
<dbReference type="AlphaFoldDB" id="A0A178MIC1"/>
<evidence type="ECO:0000313" key="5">
    <source>
        <dbReference type="EMBL" id="OAN47815.1"/>
    </source>
</evidence>
<dbReference type="InterPro" id="IPR003793">
    <property type="entry name" value="UPF0166"/>
</dbReference>
<dbReference type="CDD" id="cd02205">
    <property type="entry name" value="CBS_pair_SF"/>
    <property type="match status" value="1"/>
</dbReference>
<dbReference type="Proteomes" id="UP000078287">
    <property type="component" value="Unassembled WGS sequence"/>
</dbReference>
<dbReference type="SUPFAM" id="SSF54631">
    <property type="entry name" value="CBS-domain pair"/>
    <property type="match status" value="2"/>
</dbReference>
<dbReference type="SMART" id="SM00116">
    <property type="entry name" value="CBS"/>
    <property type="match status" value="4"/>
</dbReference>
<dbReference type="InterPro" id="IPR046342">
    <property type="entry name" value="CBS_dom_sf"/>
</dbReference>
<feature type="domain" description="CBS" evidence="4">
    <location>
        <begin position="372"/>
        <end position="427"/>
    </location>
</feature>
<comment type="caution">
    <text evidence="5">The sequence shown here is derived from an EMBL/GenBank/DDBJ whole genome shotgun (WGS) entry which is preliminary data.</text>
</comment>
<proteinExistence type="inferred from homology"/>
<dbReference type="STRING" id="1707952.A6A03_09275"/>
<reference evidence="5 6" key="1">
    <citation type="submission" date="2016-04" db="EMBL/GenBank/DDBJ databases">
        <title>Chloroflexus islandicus sp. nov., a thermophilic filamentous anoxygenic phototrophic bacterium from geyser Strokkur (Iceland).</title>
        <authorList>
            <person name="Gaisin V.A."/>
            <person name="Kalashnikov A.M."/>
            <person name="Sukhacheva M.V."/>
            <person name="Grouzdev D.S."/>
            <person name="Ivanov T.M."/>
            <person name="Kuznetsov B."/>
            <person name="Gorlenko V.M."/>
        </authorList>
    </citation>
    <scope>NUCLEOTIDE SEQUENCE [LARGE SCALE GENOMIC DNA]</scope>
    <source>
        <strain evidence="6">isl-2</strain>
    </source>
</reference>
<name>A0A178MIC1_9CHLR</name>
<dbReference type="PROSITE" id="PS51371">
    <property type="entry name" value="CBS"/>
    <property type="match status" value="4"/>
</dbReference>
<dbReference type="OrthoDB" id="9795599at2"/>
<dbReference type="InterPro" id="IPR051257">
    <property type="entry name" value="Diverse_CBS-Domain"/>
</dbReference>
<dbReference type="InterPro" id="IPR000644">
    <property type="entry name" value="CBS_dom"/>
</dbReference>
<comment type="similarity">
    <text evidence="1">Belongs to the UPF0166 family.</text>
</comment>
<dbReference type="InterPro" id="IPR011322">
    <property type="entry name" value="N-reg_PII-like_a/b"/>
</dbReference>
<dbReference type="PANTHER" id="PTHR43080">
    <property type="entry name" value="CBS DOMAIN-CONTAINING PROTEIN CBSX3, MITOCHONDRIAL"/>
    <property type="match status" value="1"/>
</dbReference>
<dbReference type="Pfam" id="PF00571">
    <property type="entry name" value="CBS"/>
    <property type="match status" value="4"/>
</dbReference>
<dbReference type="PANTHER" id="PTHR43080:SF29">
    <property type="entry name" value="OS02G0818000 PROTEIN"/>
    <property type="match status" value="1"/>
</dbReference>
<dbReference type="Gene3D" id="3.30.70.120">
    <property type="match status" value="1"/>
</dbReference>
<dbReference type="Gene3D" id="3.10.580.10">
    <property type="entry name" value="CBS-domain"/>
    <property type="match status" value="2"/>
</dbReference>
<keyword evidence="6" id="KW-1185">Reference proteome</keyword>
<dbReference type="EMBL" id="LWQS01000034">
    <property type="protein sequence ID" value="OAN47815.1"/>
    <property type="molecule type" value="Genomic_DNA"/>
</dbReference>
<dbReference type="RefSeq" id="WP_066783452.1">
    <property type="nucleotide sequence ID" value="NZ_LWQS01000034.1"/>
</dbReference>
<feature type="domain" description="CBS" evidence="4">
    <location>
        <begin position="209"/>
        <end position="265"/>
    </location>
</feature>
<accession>A0A178MIC1</accession>
<evidence type="ECO:0000256" key="1">
    <source>
        <dbReference type="ARBA" id="ARBA00010554"/>
    </source>
</evidence>
<dbReference type="InterPro" id="IPR015867">
    <property type="entry name" value="N-reg_PII/ATP_PRibTrfase_C"/>
</dbReference>
<evidence type="ECO:0000256" key="2">
    <source>
        <dbReference type="ARBA" id="ARBA00023122"/>
    </source>
</evidence>
<evidence type="ECO:0000259" key="4">
    <source>
        <dbReference type="PROSITE" id="PS51371"/>
    </source>
</evidence>
<protein>
    <recommendedName>
        <fullName evidence="4">CBS domain-containing protein</fullName>
    </recommendedName>
</protein>
<dbReference type="Pfam" id="PF02641">
    <property type="entry name" value="DUF190"/>
    <property type="match status" value="1"/>
</dbReference>
<gene>
    <name evidence="5" type="ORF">A6A03_09275</name>
</gene>
<sequence length="427" mass="45703">MEQAVTQQLWIYIDEGDSQQGRTIASRIVDTLRAAGAPGVTVLRGVGGYGTHGVFHSDLLVDIPSRLPLIVTCIDRTDRLQRVLPKLSEIVQEGLIVLSPVQVVKVGRRAGGLFPSHLTVADVMNHDVVSVTVDTPVGELVRLLLERGLRAMPVVDGQRKVVGIVTDADLLQRGVSQLPLHLQQLLPGDERAAQLAAMAARPEKAGDVMTPNPHTIPVTASLAQAALVMAEHDHKRLPVVDNEGRLVGMLSRSDVLQTVANNFATSADTAPADLSTAKTVGEVMNRDVPTVTPETPLIETLDRILSTPRRRAVVIDKDRRVIGIISDGDILRRAMRPVAPGLLQRFAIWISGGARPPELELALKNQTAASVMTSPVITVTPDTPIAAAVEQTIAHRIKRLPVVDNDGRLVGMVGRAALLGALLGSGR</sequence>
<feature type="domain" description="CBS" evidence="4">
    <location>
        <begin position="284"/>
        <end position="340"/>
    </location>
</feature>
<evidence type="ECO:0000313" key="6">
    <source>
        <dbReference type="Proteomes" id="UP000078287"/>
    </source>
</evidence>
<keyword evidence="2 3" id="KW-0129">CBS domain</keyword>
<dbReference type="SUPFAM" id="SSF54913">
    <property type="entry name" value="GlnB-like"/>
    <property type="match status" value="1"/>
</dbReference>
<feature type="domain" description="CBS" evidence="4">
    <location>
        <begin position="124"/>
        <end position="180"/>
    </location>
</feature>